<evidence type="ECO:0000313" key="4">
    <source>
        <dbReference type="Proteomes" id="UP001371456"/>
    </source>
</evidence>
<dbReference type="PANTHER" id="PTHR32285:SF323">
    <property type="entry name" value="PROTEIN TRICHOME BIREFRINGENCE-LIKE 41 ISOFORM X1"/>
    <property type="match status" value="1"/>
</dbReference>
<name>A0AAN8SY10_SOLBU</name>
<evidence type="ECO:0000256" key="1">
    <source>
        <dbReference type="ARBA" id="ARBA00007727"/>
    </source>
</evidence>
<keyword evidence="4" id="KW-1185">Reference proteome</keyword>
<dbReference type="GO" id="GO:0016413">
    <property type="term" value="F:O-acetyltransferase activity"/>
    <property type="evidence" value="ECO:0007669"/>
    <property type="project" value="InterPro"/>
</dbReference>
<evidence type="ECO:0000313" key="3">
    <source>
        <dbReference type="EMBL" id="KAK6774782.1"/>
    </source>
</evidence>
<dbReference type="AlphaFoldDB" id="A0AAN8SY10"/>
<proteinExistence type="inferred from homology"/>
<dbReference type="GO" id="GO:0005794">
    <property type="term" value="C:Golgi apparatus"/>
    <property type="evidence" value="ECO:0007669"/>
    <property type="project" value="TreeGrafter"/>
</dbReference>
<dbReference type="PANTHER" id="PTHR32285">
    <property type="entry name" value="PROTEIN TRICHOME BIREFRINGENCE-LIKE 9-RELATED"/>
    <property type="match status" value="1"/>
</dbReference>
<dbReference type="EMBL" id="JBANQN010000012">
    <property type="protein sequence ID" value="KAK6774782.1"/>
    <property type="molecule type" value="Genomic_DNA"/>
</dbReference>
<sequence>MDRVAAFERALFTWAKWIDTNINRAKTLLFFQGISPSHYNGTNWNEAGVKTCLGQRQRISGSTYPGGLPPAVTVLKKVLYMKAVTLLDVTNLCLLRKDGHPSIYGLTGMDCSIPGVPDIWNQILYNFIVTR</sequence>
<reference evidence="3 4" key="1">
    <citation type="submission" date="2024-02" db="EMBL/GenBank/DDBJ databases">
        <title>de novo genome assembly of Solanum bulbocastanum strain 11H21.</title>
        <authorList>
            <person name="Hosaka A.J."/>
        </authorList>
    </citation>
    <scope>NUCLEOTIDE SEQUENCE [LARGE SCALE GENOMIC DNA]</scope>
    <source>
        <tissue evidence="3">Young leaves</tissue>
    </source>
</reference>
<dbReference type="Pfam" id="PF13839">
    <property type="entry name" value="PC-Esterase"/>
    <property type="match status" value="1"/>
</dbReference>
<organism evidence="3 4">
    <name type="scientific">Solanum bulbocastanum</name>
    <name type="common">Wild potato</name>
    <dbReference type="NCBI Taxonomy" id="147425"/>
    <lineage>
        <taxon>Eukaryota</taxon>
        <taxon>Viridiplantae</taxon>
        <taxon>Streptophyta</taxon>
        <taxon>Embryophyta</taxon>
        <taxon>Tracheophyta</taxon>
        <taxon>Spermatophyta</taxon>
        <taxon>Magnoliopsida</taxon>
        <taxon>eudicotyledons</taxon>
        <taxon>Gunneridae</taxon>
        <taxon>Pentapetalae</taxon>
        <taxon>asterids</taxon>
        <taxon>lamiids</taxon>
        <taxon>Solanales</taxon>
        <taxon>Solanaceae</taxon>
        <taxon>Solanoideae</taxon>
        <taxon>Solaneae</taxon>
        <taxon>Solanum</taxon>
    </lineage>
</organism>
<dbReference type="InterPro" id="IPR029962">
    <property type="entry name" value="TBL"/>
</dbReference>
<feature type="domain" description="Trichome birefringence-like C-terminal" evidence="2">
    <location>
        <begin position="1"/>
        <end position="126"/>
    </location>
</feature>
<gene>
    <name evidence="3" type="ORF">RDI58_030021</name>
</gene>
<comment type="caution">
    <text evidence="3">The sequence shown here is derived from an EMBL/GenBank/DDBJ whole genome shotgun (WGS) entry which is preliminary data.</text>
</comment>
<dbReference type="Proteomes" id="UP001371456">
    <property type="component" value="Unassembled WGS sequence"/>
</dbReference>
<protein>
    <recommendedName>
        <fullName evidence="2">Trichome birefringence-like C-terminal domain-containing protein</fullName>
    </recommendedName>
</protein>
<accession>A0AAN8SY10</accession>
<comment type="similarity">
    <text evidence="1">Belongs to the PC-esterase family. TBL subfamily.</text>
</comment>
<dbReference type="InterPro" id="IPR026057">
    <property type="entry name" value="TBL_C"/>
</dbReference>
<evidence type="ECO:0000259" key="2">
    <source>
        <dbReference type="Pfam" id="PF13839"/>
    </source>
</evidence>